<sequence>MTIAISNGLGLSNGRPWQTQYLLDADLIPEWALQSVQNEIFNGLVINYTKWSNFDPYCDTAKEDTTMIFFQTLNILGRAPISYNTYIHD</sequence>
<evidence type="ECO:0000313" key="2">
    <source>
        <dbReference type="Proteomes" id="UP001501758"/>
    </source>
</evidence>
<gene>
    <name evidence="1" type="ORF">GCM10009430_32690</name>
</gene>
<dbReference type="Proteomes" id="UP001501758">
    <property type="component" value="Unassembled WGS sequence"/>
</dbReference>
<name>A0ABN1J267_9FLAO</name>
<reference evidence="1 2" key="1">
    <citation type="journal article" date="2019" name="Int. J. Syst. Evol. Microbiol.">
        <title>The Global Catalogue of Microorganisms (GCM) 10K type strain sequencing project: providing services to taxonomists for standard genome sequencing and annotation.</title>
        <authorList>
            <consortium name="The Broad Institute Genomics Platform"/>
            <consortium name="The Broad Institute Genome Sequencing Center for Infectious Disease"/>
            <person name="Wu L."/>
            <person name="Ma J."/>
        </authorList>
    </citation>
    <scope>NUCLEOTIDE SEQUENCE [LARGE SCALE GENOMIC DNA]</scope>
    <source>
        <strain evidence="1 2">JCM 15974</strain>
    </source>
</reference>
<accession>A0ABN1J267</accession>
<evidence type="ECO:0000313" key="1">
    <source>
        <dbReference type="EMBL" id="GAA0726084.1"/>
    </source>
</evidence>
<dbReference type="RefSeq" id="WP_343913340.1">
    <property type="nucleotide sequence ID" value="NZ_BAAAGE010000003.1"/>
</dbReference>
<comment type="caution">
    <text evidence="1">The sequence shown here is derived from an EMBL/GenBank/DDBJ whole genome shotgun (WGS) entry which is preliminary data.</text>
</comment>
<protein>
    <submittedName>
        <fullName evidence="1">Uncharacterized protein</fullName>
    </submittedName>
</protein>
<dbReference type="EMBL" id="BAAAGE010000003">
    <property type="protein sequence ID" value="GAA0726084.1"/>
    <property type="molecule type" value="Genomic_DNA"/>
</dbReference>
<organism evidence="1 2">
    <name type="scientific">Aquimarina litoralis</name>
    <dbReference type="NCBI Taxonomy" id="584605"/>
    <lineage>
        <taxon>Bacteria</taxon>
        <taxon>Pseudomonadati</taxon>
        <taxon>Bacteroidota</taxon>
        <taxon>Flavobacteriia</taxon>
        <taxon>Flavobacteriales</taxon>
        <taxon>Flavobacteriaceae</taxon>
        <taxon>Aquimarina</taxon>
    </lineage>
</organism>
<proteinExistence type="predicted"/>
<keyword evidence="2" id="KW-1185">Reference proteome</keyword>